<name>A0ABT0RED3_9SPHN</name>
<gene>
    <name evidence="2" type="ORF">LZ519_04745</name>
</gene>
<feature type="transmembrane region" description="Helical" evidence="1">
    <location>
        <begin position="21"/>
        <end position="38"/>
    </location>
</feature>
<keyword evidence="3" id="KW-1185">Reference proteome</keyword>
<evidence type="ECO:0000313" key="2">
    <source>
        <dbReference type="EMBL" id="MCL6678626.1"/>
    </source>
</evidence>
<sequence length="188" mass="20286">MNHPMDHSRLTSRLQAPPITDASAVVWALVAIAVPTAIRESLTDVVVGCEFTPFLPFVLLAAILLPWAYACGIALLSPAISGALVLSGREQTTSLDCFLTATALFLASSAAIIGAVVFIRRLFAASHLRGLDESSGGVVFSLDKQEVWAHWYGSGPPVHLGSQDRVERMMEDFLAQVEVGKRLNRKKD</sequence>
<dbReference type="RefSeq" id="WP_249867570.1">
    <property type="nucleotide sequence ID" value="NZ_JAMGBC010000001.1"/>
</dbReference>
<keyword evidence="1" id="KW-0472">Membrane</keyword>
<comment type="caution">
    <text evidence="2">The sequence shown here is derived from an EMBL/GenBank/DDBJ whole genome shotgun (WGS) entry which is preliminary data.</text>
</comment>
<feature type="transmembrane region" description="Helical" evidence="1">
    <location>
        <begin position="98"/>
        <end position="119"/>
    </location>
</feature>
<dbReference type="Proteomes" id="UP001165343">
    <property type="component" value="Unassembled WGS sequence"/>
</dbReference>
<evidence type="ECO:0000313" key="3">
    <source>
        <dbReference type="Proteomes" id="UP001165343"/>
    </source>
</evidence>
<reference evidence="2" key="1">
    <citation type="submission" date="2022-05" db="EMBL/GenBank/DDBJ databases">
        <authorList>
            <person name="Jo J.-H."/>
            <person name="Im W.-T."/>
        </authorList>
    </citation>
    <scope>NUCLEOTIDE SEQUENCE</scope>
    <source>
        <strain evidence="2">RG327</strain>
    </source>
</reference>
<organism evidence="2 3">
    <name type="scientific">Sphingomonas anseongensis</name>
    <dbReference type="NCBI Taxonomy" id="2908207"/>
    <lineage>
        <taxon>Bacteria</taxon>
        <taxon>Pseudomonadati</taxon>
        <taxon>Pseudomonadota</taxon>
        <taxon>Alphaproteobacteria</taxon>
        <taxon>Sphingomonadales</taxon>
        <taxon>Sphingomonadaceae</taxon>
        <taxon>Sphingomonas</taxon>
    </lineage>
</organism>
<feature type="transmembrane region" description="Helical" evidence="1">
    <location>
        <begin position="58"/>
        <end position="86"/>
    </location>
</feature>
<proteinExistence type="predicted"/>
<evidence type="ECO:0000256" key="1">
    <source>
        <dbReference type="SAM" id="Phobius"/>
    </source>
</evidence>
<keyword evidence="1" id="KW-0812">Transmembrane</keyword>
<keyword evidence="1" id="KW-1133">Transmembrane helix</keyword>
<protein>
    <submittedName>
        <fullName evidence="2">Uncharacterized protein</fullName>
    </submittedName>
</protein>
<accession>A0ABT0RED3</accession>
<dbReference type="EMBL" id="JAMGBC010000001">
    <property type="protein sequence ID" value="MCL6678626.1"/>
    <property type="molecule type" value="Genomic_DNA"/>
</dbReference>